<dbReference type="EMBL" id="MGDT01000007">
    <property type="protein sequence ID" value="OGL66492.1"/>
    <property type="molecule type" value="Genomic_DNA"/>
</dbReference>
<comment type="catalytic activity">
    <reaction evidence="5">
        <text>L-methionyl-tRNA(fMet) + (6R)-10-formyltetrahydrofolate = N-formyl-L-methionyl-tRNA(fMet) + (6S)-5,6,7,8-tetrahydrofolate + H(+)</text>
        <dbReference type="Rhea" id="RHEA:24380"/>
        <dbReference type="Rhea" id="RHEA-COMP:9952"/>
        <dbReference type="Rhea" id="RHEA-COMP:9953"/>
        <dbReference type="ChEBI" id="CHEBI:15378"/>
        <dbReference type="ChEBI" id="CHEBI:57453"/>
        <dbReference type="ChEBI" id="CHEBI:78530"/>
        <dbReference type="ChEBI" id="CHEBI:78844"/>
        <dbReference type="ChEBI" id="CHEBI:195366"/>
        <dbReference type="EC" id="2.1.2.9"/>
    </reaction>
</comment>
<evidence type="ECO:0000313" key="8">
    <source>
        <dbReference type="EMBL" id="OGL66492.1"/>
    </source>
</evidence>
<dbReference type="InterPro" id="IPR041711">
    <property type="entry name" value="Met-tRNA-FMT_N"/>
</dbReference>
<organism evidence="8 9">
    <name type="scientific">Candidatus Uhrbacteria bacterium RIFCSPHIGHO2_01_FULL_63_20</name>
    <dbReference type="NCBI Taxonomy" id="1802385"/>
    <lineage>
        <taxon>Bacteria</taxon>
        <taxon>Candidatus Uhriibacteriota</taxon>
    </lineage>
</organism>
<gene>
    <name evidence="5" type="primary">fmt</name>
    <name evidence="8" type="ORF">A2856_02255</name>
</gene>
<evidence type="ECO:0000256" key="1">
    <source>
        <dbReference type="ARBA" id="ARBA00010699"/>
    </source>
</evidence>
<dbReference type="STRING" id="1802385.A2856_02255"/>
<dbReference type="EC" id="2.1.2.9" evidence="2 5"/>
<dbReference type="GO" id="GO:0005829">
    <property type="term" value="C:cytosol"/>
    <property type="evidence" value="ECO:0007669"/>
    <property type="project" value="TreeGrafter"/>
</dbReference>
<dbReference type="InterPro" id="IPR002376">
    <property type="entry name" value="Formyl_transf_N"/>
</dbReference>
<dbReference type="HAMAP" id="MF_00182">
    <property type="entry name" value="Formyl_trans"/>
    <property type="match status" value="1"/>
</dbReference>
<evidence type="ECO:0000256" key="4">
    <source>
        <dbReference type="ARBA" id="ARBA00022917"/>
    </source>
</evidence>
<evidence type="ECO:0000313" key="9">
    <source>
        <dbReference type="Proteomes" id="UP000177885"/>
    </source>
</evidence>
<comment type="function">
    <text evidence="5">Attaches a formyl group to the free amino group of methionyl-tRNA(fMet). The formyl group appears to play a dual role in the initiator identity of N-formylmethionyl-tRNA by promoting its recognition by IF2 and preventing the misappropriation of this tRNA by the elongation apparatus.</text>
</comment>
<keyword evidence="3 5" id="KW-0808">Transferase</keyword>
<dbReference type="Pfam" id="PF00551">
    <property type="entry name" value="Formyl_trans_N"/>
    <property type="match status" value="1"/>
</dbReference>
<comment type="similarity">
    <text evidence="1 5">Belongs to the Fmt family.</text>
</comment>
<dbReference type="CDD" id="cd08646">
    <property type="entry name" value="FMT_core_Met-tRNA-FMT_N"/>
    <property type="match status" value="1"/>
</dbReference>
<dbReference type="InterPro" id="IPR011034">
    <property type="entry name" value="Formyl_transferase-like_C_sf"/>
</dbReference>
<feature type="domain" description="Formyl transferase C-terminal" evidence="7">
    <location>
        <begin position="207"/>
        <end position="301"/>
    </location>
</feature>
<dbReference type="CDD" id="cd08704">
    <property type="entry name" value="Met_tRNA_FMT_C"/>
    <property type="match status" value="1"/>
</dbReference>
<feature type="binding site" evidence="5">
    <location>
        <begin position="111"/>
        <end position="114"/>
    </location>
    <ligand>
        <name>(6S)-5,6,7,8-tetrahydrofolate</name>
        <dbReference type="ChEBI" id="CHEBI:57453"/>
    </ligand>
</feature>
<dbReference type="GO" id="GO:0004479">
    <property type="term" value="F:methionyl-tRNA formyltransferase activity"/>
    <property type="evidence" value="ECO:0007669"/>
    <property type="project" value="UniProtKB-UniRule"/>
</dbReference>
<feature type="domain" description="Formyl transferase N-terminal" evidence="6">
    <location>
        <begin position="1"/>
        <end position="180"/>
    </location>
</feature>
<dbReference type="InterPro" id="IPR044135">
    <property type="entry name" value="Met-tRNA-FMT_C"/>
</dbReference>
<evidence type="ECO:0000259" key="6">
    <source>
        <dbReference type="Pfam" id="PF00551"/>
    </source>
</evidence>
<sequence length="310" mass="33258">MKIVFFGTPSLAVPFLETLVDNPGIQVVAAVTQPDKPVGRRHELAPSPLKRSAQMRGIPVFEFASLKKDPSAVETLKALGADAFVVVAYGKLIPADILNIPRLGCVNVHPSLLPKYRGPSPMQWAIANGDPDTGVTIMQLDEGMDTGPILAFETIGLDDTETLTSLTKKVMATGPALLTSTLKRFAAGEITPIKQDESKATITNLLDREDGRIDWKKGVAGIERMVRAYEGWPGTWTEWNGKRLKVLSVQPTDLKADFPPGTVQVKDGRLMVEGGDGTLEILTIQPEGKAAMPASAFLAGYSEINGATLA</sequence>
<dbReference type="PANTHER" id="PTHR11138">
    <property type="entry name" value="METHIONYL-TRNA FORMYLTRANSFERASE"/>
    <property type="match status" value="1"/>
</dbReference>
<dbReference type="Pfam" id="PF02911">
    <property type="entry name" value="Formyl_trans_C"/>
    <property type="match status" value="1"/>
</dbReference>
<dbReference type="SUPFAM" id="SSF53328">
    <property type="entry name" value="Formyltransferase"/>
    <property type="match status" value="1"/>
</dbReference>
<evidence type="ECO:0000256" key="2">
    <source>
        <dbReference type="ARBA" id="ARBA00012261"/>
    </source>
</evidence>
<name>A0A1F7TKK2_9BACT</name>
<dbReference type="InterPro" id="IPR005794">
    <property type="entry name" value="Fmt"/>
</dbReference>
<dbReference type="Proteomes" id="UP000177885">
    <property type="component" value="Unassembled WGS sequence"/>
</dbReference>
<evidence type="ECO:0000259" key="7">
    <source>
        <dbReference type="Pfam" id="PF02911"/>
    </source>
</evidence>
<dbReference type="PANTHER" id="PTHR11138:SF5">
    <property type="entry name" value="METHIONYL-TRNA FORMYLTRANSFERASE, MITOCHONDRIAL"/>
    <property type="match status" value="1"/>
</dbReference>
<protein>
    <recommendedName>
        <fullName evidence="2 5">Methionyl-tRNA formyltransferase</fullName>
        <ecNumber evidence="2 5">2.1.2.9</ecNumber>
    </recommendedName>
</protein>
<dbReference type="NCBIfam" id="TIGR00460">
    <property type="entry name" value="fmt"/>
    <property type="match status" value="1"/>
</dbReference>
<dbReference type="SUPFAM" id="SSF50486">
    <property type="entry name" value="FMT C-terminal domain-like"/>
    <property type="match status" value="1"/>
</dbReference>
<accession>A0A1F7TKK2</accession>
<proteinExistence type="inferred from homology"/>
<evidence type="ECO:0000256" key="3">
    <source>
        <dbReference type="ARBA" id="ARBA00022679"/>
    </source>
</evidence>
<dbReference type="Gene3D" id="3.40.50.12230">
    <property type="match status" value="1"/>
</dbReference>
<reference evidence="8 9" key="1">
    <citation type="journal article" date="2016" name="Nat. Commun.">
        <title>Thousands of microbial genomes shed light on interconnected biogeochemical processes in an aquifer system.</title>
        <authorList>
            <person name="Anantharaman K."/>
            <person name="Brown C.T."/>
            <person name="Hug L.A."/>
            <person name="Sharon I."/>
            <person name="Castelle C.J."/>
            <person name="Probst A.J."/>
            <person name="Thomas B.C."/>
            <person name="Singh A."/>
            <person name="Wilkins M.J."/>
            <person name="Karaoz U."/>
            <person name="Brodie E.L."/>
            <person name="Williams K.H."/>
            <person name="Hubbard S.S."/>
            <person name="Banfield J.F."/>
        </authorList>
    </citation>
    <scope>NUCLEOTIDE SEQUENCE [LARGE SCALE GENOMIC DNA]</scope>
</reference>
<dbReference type="InterPro" id="IPR036477">
    <property type="entry name" value="Formyl_transf_N_sf"/>
</dbReference>
<dbReference type="InterPro" id="IPR005793">
    <property type="entry name" value="Formyl_trans_C"/>
</dbReference>
<keyword evidence="4 5" id="KW-0648">Protein biosynthesis</keyword>
<comment type="caution">
    <text evidence="8">The sequence shown here is derived from an EMBL/GenBank/DDBJ whole genome shotgun (WGS) entry which is preliminary data.</text>
</comment>
<dbReference type="AlphaFoldDB" id="A0A1F7TKK2"/>
<evidence type="ECO:0000256" key="5">
    <source>
        <dbReference type="HAMAP-Rule" id="MF_00182"/>
    </source>
</evidence>